<comment type="pathway">
    <text evidence="2 13">Glycolipid biosynthesis; lipid IV(A) biosynthesis; lipid IV(A) from (3R)-3-hydroxytetradecanoyl-[acyl-carrier-protein] and UDP-N-acetyl-alpha-D-glucosamine: step 6/6.</text>
</comment>
<dbReference type="GO" id="GO:0009029">
    <property type="term" value="F:lipid-A 4'-kinase activity"/>
    <property type="evidence" value="ECO:0007669"/>
    <property type="project" value="UniProtKB-UniRule"/>
</dbReference>
<evidence type="ECO:0000256" key="9">
    <source>
        <dbReference type="ARBA" id="ARBA00022777"/>
    </source>
</evidence>
<dbReference type="HAMAP" id="MF_00409">
    <property type="entry name" value="LpxK"/>
    <property type="match status" value="1"/>
</dbReference>
<evidence type="ECO:0000256" key="14">
    <source>
        <dbReference type="SAM" id="Phobius"/>
    </source>
</evidence>
<keyword evidence="8 13" id="KW-0547">Nucleotide-binding</keyword>
<dbReference type="SUPFAM" id="SSF52540">
    <property type="entry name" value="P-loop containing nucleoside triphosphate hydrolases"/>
    <property type="match status" value="1"/>
</dbReference>
<keyword evidence="14" id="KW-1133">Transmembrane helix</keyword>
<comment type="catalytic activity">
    <reaction evidence="13">
        <text>a lipid A disaccharide + ATP = a lipid IVA + ADP + H(+)</text>
        <dbReference type="Rhea" id="RHEA:67840"/>
        <dbReference type="ChEBI" id="CHEBI:15378"/>
        <dbReference type="ChEBI" id="CHEBI:30616"/>
        <dbReference type="ChEBI" id="CHEBI:176343"/>
        <dbReference type="ChEBI" id="CHEBI:176425"/>
        <dbReference type="ChEBI" id="CHEBI:456216"/>
        <dbReference type="EC" id="2.7.1.130"/>
    </reaction>
</comment>
<dbReference type="InterPro" id="IPR003758">
    <property type="entry name" value="LpxK"/>
</dbReference>
<keyword evidence="6 13" id="KW-0441">Lipid A biosynthesis</keyword>
<keyword evidence="5 13" id="KW-0444">Lipid biosynthesis</keyword>
<evidence type="ECO:0000256" key="11">
    <source>
        <dbReference type="ARBA" id="ARBA00023098"/>
    </source>
</evidence>
<evidence type="ECO:0000256" key="1">
    <source>
        <dbReference type="ARBA" id="ARBA00002274"/>
    </source>
</evidence>
<dbReference type="PANTHER" id="PTHR42724:SF1">
    <property type="entry name" value="TETRAACYLDISACCHARIDE 4'-KINASE, MITOCHONDRIAL-RELATED"/>
    <property type="match status" value="1"/>
</dbReference>
<organism evidence="15 16">
    <name type="scientific">Thiocapsa imhoffii</name>
    <dbReference type="NCBI Taxonomy" id="382777"/>
    <lineage>
        <taxon>Bacteria</taxon>
        <taxon>Pseudomonadati</taxon>
        <taxon>Pseudomonadota</taxon>
        <taxon>Gammaproteobacteria</taxon>
        <taxon>Chromatiales</taxon>
        <taxon>Chromatiaceae</taxon>
        <taxon>Thiocapsa</taxon>
    </lineage>
</organism>
<evidence type="ECO:0000313" key="15">
    <source>
        <dbReference type="EMBL" id="MBK1646540.1"/>
    </source>
</evidence>
<keyword evidence="14" id="KW-0812">Transmembrane</keyword>
<protein>
    <recommendedName>
        <fullName evidence="4 13">Tetraacyldisaccharide 4'-kinase</fullName>
        <ecNumber evidence="3 13">2.7.1.130</ecNumber>
    </recommendedName>
    <alternativeName>
        <fullName evidence="12 13">Lipid A 4'-kinase</fullName>
    </alternativeName>
</protein>
<dbReference type="AlphaFoldDB" id="A0A9X0WL82"/>
<comment type="function">
    <text evidence="1 13">Transfers the gamma-phosphate of ATP to the 4'-position of a tetraacyldisaccharide 1-phosphate intermediate (termed DS-1-P) to form tetraacyldisaccharide 1,4'-bis-phosphate (lipid IVA).</text>
</comment>
<dbReference type="PANTHER" id="PTHR42724">
    <property type="entry name" value="TETRAACYLDISACCHARIDE 4'-KINASE"/>
    <property type="match status" value="1"/>
</dbReference>
<evidence type="ECO:0000256" key="8">
    <source>
        <dbReference type="ARBA" id="ARBA00022741"/>
    </source>
</evidence>
<dbReference type="NCBIfam" id="TIGR00682">
    <property type="entry name" value="lpxK"/>
    <property type="match status" value="1"/>
</dbReference>
<feature type="binding site" evidence="13">
    <location>
        <begin position="56"/>
        <end position="63"/>
    </location>
    <ligand>
        <name>ATP</name>
        <dbReference type="ChEBI" id="CHEBI:30616"/>
    </ligand>
</feature>
<gene>
    <name evidence="13" type="primary">lpxK</name>
    <name evidence="15" type="ORF">CKO25_18195</name>
</gene>
<feature type="transmembrane region" description="Helical" evidence="14">
    <location>
        <begin position="12"/>
        <end position="30"/>
    </location>
</feature>
<accession>A0A9X0WL82</accession>
<sequence>MDPNRVWYGRHPLGVALAPLSWLYCGIVALRRAAYRRGMLERIRLPVPVVVVGNLTVGGTGKTPAVLALARLVRSRGWTPAIITRGYGGHHQDGPARVPPEADPQAYGDEPLLLARRSGCPVVAGRDRVAAGRLALGDGQVDLLIADDGLQHHRLQPDLEILLIDGSRGFGNGRCLPAGPLREPRERLDSVDFILVTTGGQDEHPRESWPSSKRMWLAPGRAINLLHPERTRPLASFRDRPLFAVAAIGNPARFFAMLQAHGLCVQGRAYPDHHPFSQTEVSGWPSGPVLMTEKDAVKCAPFATADHWFLPVDAVLESAFIETFLQRLETCQHG</sequence>
<evidence type="ECO:0000256" key="13">
    <source>
        <dbReference type="HAMAP-Rule" id="MF_00409"/>
    </source>
</evidence>
<keyword evidence="14" id="KW-0472">Membrane</keyword>
<reference evidence="15 16" key="1">
    <citation type="journal article" date="2020" name="Microorganisms">
        <title>Osmotic Adaptation and Compatible Solute Biosynthesis of Phototrophic Bacteria as Revealed from Genome Analyses.</title>
        <authorList>
            <person name="Imhoff J.F."/>
            <person name="Rahn T."/>
            <person name="Kunzel S."/>
            <person name="Keller A."/>
            <person name="Neulinger S.C."/>
        </authorList>
    </citation>
    <scope>NUCLEOTIDE SEQUENCE [LARGE SCALE GENOMIC DNA]</scope>
    <source>
        <strain evidence="15 16">DSM 21303</strain>
    </source>
</reference>
<evidence type="ECO:0000256" key="4">
    <source>
        <dbReference type="ARBA" id="ARBA00016436"/>
    </source>
</evidence>
<comment type="similarity">
    <text evidence="13">Belongs to the LpxK family.</text>
</comment>
<evidence type="ECO:0000256" key="5">
    <source>
        <dbReference type="ARBA" id="ARBA00022516"/>
    </source>
</evidence>
<dbReference type="Proteomes" id="UP001138802">
    <property type="component" value="Unassembled WGS sequence"/>
</dbReference>
<evidence type="ECO:0000313" key="16">
    <source>
        <dbReference type="Proteomes" id="UP001138802"/>
    </source>
</evidence>
<evidence type="ECO:0000256" key="10">
    <source>
        <dbReference type="ARBA" id="ARBA00022840"/>
    </source>
</evidence>
<evidence type="ECO:0000256" key="3">
    <source>
        <dbReference type="ARBA" id="ARBA00012071"/>
    </source>
</evidence>
<evidence type="ECO:0000256" key="7">
    <source>
        <dbReference type="ARBA" id="ARBA00022679"/>
    </source>
</evidence>
<keyword evidence="16" id="KW-1185">Reference proteome</keyword>
<dbReference type="GO" id="GO:0005886">
    <property type="term" value="C:plasma membrane"/>
    <property type="evidence" value="ECO:0007669"/>
    <property type="project" value="TreeGrafter"/>
</dbReference>
<name>A0A9X0WL82_9GAMM</name>
<dbReference type="Pfam" id="PF02606">
    <property type="entry name" value="LpxK"/>
    <property type="match status" value="1"/>
</dbReference>
<evidence type="ECO:0000256" key="12">
    <source>
        <dbReference type="ARBA" id="ARBA00029757"/>
    </source>
</evidence>
<dbReference type="GO" id="GO:0009245">
    <property type="term" value="P:lipid A biosynthetic process"/>
    <property type="evidence" value="ECO:0007669"/>
    <property type="project" value="UniProtKB-UniRule"/>
</dbReference>
<keyword evidence="10 13" id="KW-0067">ATP-binding</keyword>
<dbReference type="GO" id="GO:0009244">
    <property type="term" value="P:lipopolysaccharide core region biosynthetic process"/>
    <property type="evidence" value="ECO:0007669"/>
    <property type="project" value="TreeGrafter"/>
</dbReference>
<keyword evidence="9 13" id="KW-0418">Kinase</keyword>
<comment type="caution">
    <text evidence="15">The sequence shown here is derived from an EMBL/GenBank/DDBJ whole genome shotgun (WGS) entry which is preliminary data.</text>
</comment>
<evidence type="ECO:0000256" key="6">
    <source>
        <dbReference type="ARBA" id="ARBA00022556"/>
    </source>
</evidence>
<dbReference type="EC" id="2.7.1.130" evidence="3 13"/>
<dbReference type="InterPro" id="IPR027417">
    <property type="entry name" value="P-loop_NTPase"/>
</dbReference>
<dbReference type="GO" id="GO:0005524">
    <property type="term" value="F:ATP binding"/>
    <property type="evidence" value="ECO:0007669"/>
    <property type="project" value="UniProtKB-UniRule"/>
</dbReference>
<dbReference type="RefSeq" id="WP_200389361.1">
    <property type="nucleotide sequence ID" value="NZ_NRSD01000027.1"/>
</dbReference>
<proteinExistence type="inferred from homology"/>
<evidence type="ECO:0000256" key="2">
    <source>
        <dbReference type="ARBA" id="ARBA00004870"/>
    </source>
</evidence>
<keyword evidence="7 13" id="KW-0808">Transferase</keyword>
<keyword evidence="11 13" id="KW-0443">Lipid metabolism</keyword>
<dbReference type="EMBL" id="NRSD01000027">
    <property type="protein sequence ID" value="MBK1646540.1"/>
    <property type="molecule type" value="Genomic_DNA"/>
</dbReference>